<dbReference type="OrthoDB" id="413649at2759"/>
<dbReference type="AlphaFoldDB" id="A0A433SXH2"/>
<dbReference type="InterPro" id="IPR028468">
    <property type="entry name" value="Smc1_ABC"/>
</dbReference>
<feature type="coiled-coil region" evidence="10">
    <location>
        <begin position="812"/>
        <end position="858"/>
    </location>
</feature>
<protein>
    <recommendedName>
        <fullName evidence="12">SMC hinge domain-containing protein</fullName>
    </recommendedName>
</protein>
<dbReference type="SUPFAM" id="SSF75553">
    <property type="entry name" value="Smc hinge domain"/>
    <property type="match status" value="1"/>
</dbReference>
<reference evidence="13 14" key="1">
    <citation type="submission" date="2019-01" db="EMBL/GenBank/DDBJ databases">
        <title>A draft genome assembly of the solar-powered sea slug Elysia chlorotica.</title>
        <authorList>
            <person name="Cai H."/>
            <person name="Li Q."/>
            <person name="Fang X."/>
            <person name="Li J."/>
            <person name="Curtis N.E."/>
            <person name="Altenburger A."/>
            <person name="Shibata T."/>
            <person name="Feng M."/>
            <person name="Maeda T."/>
            <person name="Schwartz J.A."/>
            <person name="Shigenobu S."/>
            <person name="Lundholm N."/>
            <person name="Nishiyama T."/>
            <person name="Yang H."/>
            <person name="Hasebe M."/>
            <person name="Li S."/>
            <person name="Pierce S.K."/>
            <person name="Wang J."/>
        </authorList>
    </citation>
    <scope>NUCLEOTIDE SEQUENCE [LARGE SCALE GENOMIC DNA]</scope>
    <source>
        <strain evidence="13">EC2010</strain>
        <tissue evidence="13">Whole organism of an adult</tissue>
    </source>
</reference>
<organism evidence="13 14">
    <name type="scientific">Elysia chlorotica</name>
    <name type="common">Eastern emerald elysia</name>
    <name type="synonym">Sea slug</name>
    <dbReference type="NCBI Taxonomy" id="188477"/>
    <lineage>
        <taxon>Eukaryota</taxon>
        <taxon>Metazoa</taxon>
        <taxon>Spiralia</taxon>
        <taxon>Lophotrochozoa</taxon>
        <taxon>Mollusca</taxon>
        <taxon>Gastropoda</taxon>
        <taxon>Heterobranchia</taxon>
        <taxon>Euthyneura</taxon>
        <taxon>Panpulmonata</taxon>
        <taxon>Sacoglossa</taxon>
        <taxon>Placobranchoidea</taxon>
        <taxon>Plakobranchidae</taxon>
        <taxon>Elysia</taxon>
    </lineage>
</organism>
<keyword evidence="8" id="KW-0539">Nucleus</keyword>
<dbReference type="Gene3D" id="3.40.50.300">
    <property type="entry name" value="P-loop containing nucleotide triphosphate hydrolases"/>
    <property type="match status" value="2"/>
</dbReference>
<evidence type="ECO:0000256" key="6">
    <source>
        <dbReference type="ARBA" id="ARBA00022776"/>
    </source>
</evidence>
<dbReference type="InterPro" id="IPR036277">
    <property type="entry name" value="SMC_hinge_sf"/>
</dbReference>
<keyword evidence="6" id="KW-0498">Mitosis</keyword>
<sequence length="1235" mass="142202">MPGFLKYIEVENFKSYKGKQTIGPFKQFTAIIGPNGSGKSNLMDAISFVMGEKTSNLRSKRLSDLIHGAPIGQPASNRATVIAVYQDNETDTETHFQRIINNNSSEYRIDGHSVTPAQYNEALEKIGILIKAKNFLVFQGTVESIAMKNAKERTAMFEDICKSGEMKEEYEKAKAEMLKAEEDTQFNLIKKKGIAAERKEARLEKEEAERYQRLTEQLAEKQLELQLFKLFHNEREIEEIGDELSKKSRVLEKENKRRDKIEAEIKEKKKEQGLISRELTKLEQQIKESETALNKKRPQYIKAKEQTSHMTKKLDASKKSLKQAVKKHENHNQTVEEIQRELEEAREKKKAFEEELEEESQSQGRSLQLEESQVQQYNRLKEEAGRRAAEYMQELDAIIRDQKMEQDRLDASLRDLTAYQNKLKQRHTELEENKARVAKLEDYITSRVISSMRDDDSLTSLARSCSTFLWSSRAARFYNKFYPIRASFLKLLKCFQVDRTESTRATKKAELVDTLKGRYPGVHGRLIDLCVPSHKKYQIAITKVLGKHMDSIVCDTEKTAKDCIQYMKEQRIEPETFLPLDYLEVGQINEKLRDIREPKNVKLVIDVLHYDLPAIKKALLFACGNALVCETVEDARRVAFGGVERQRSVALDGTIFNKSGIISGGASDLKAKARRWDEKSLTTLKLKKEKLMEELKEQQKRKRKESELNTIRSQIKGLETRLKYSVTDLENTVRRDGLTFKKFGMVDWFIPDQQKLERSIDAREVDIKQLRDEMNRVEDAVFKDFCAIIGVPNIRHYEERELRAQQDRARRRMEFENTIHKLDNQLECEKSQDTEELVNKWKDTVKHNEKEVERVKEEEARQMQVRGSNVSLLQSCKVRGSNVSLLQSCKVRGSNVSLLQSCKVRGSNVSLLQSCKVRGFNVSLLQSCKVRGFNVSLLQSCKMEDIRVPMRKGSMDDIEGEGVDGSQETPMDTTSSQGTRAIYAREASLEIDYTLLSDENKELDSGEEVKSVQDTMSKQISDLQTTIQKINAPNMRAMEKLDGVKERFMETSEEFENARRRARTAKTTFERIRKRRYDTFMHCFDHVSTKIDEVYKSLARNQSAQAFLGPENPEEPYLDGINYNCVAPGKRFRPMDNLSGGEKTVAALALLFSINSYQQSPFFVLDEIDAALDNTNIGKVAAYIREQSEKNFQCIVISLKEEFYNRADALIGIYPEVRDCVISNSLTLDLTEYPD</sequence>
<feature type="region of interest" description="Disordered" evidence="11">
    <location>
        <begin position="349"/>
        <end position="371"/>
    </location>
</feature>
<dbReference type="GO" id="GO:0003677">
    <property type="term" value="F:DNA binding"/>
    <property type="evidence" value="ECO:0007669"/>
    <property type="project" value="TreeGrafter"/>
</dbReference>
<gene>
    <name evidence="13" type="ORF">EGW08_018268</name>
</gene>
<dbReference type="PANTHER" id="PTHR18937:SF12">
    <property type="entry name" value="STRUCTURAL MAINTENANCE OF CHROMOSOMES PROTEIN"/>
    <property type="match status" value="1"/>
</dbReference>
<evidence type="ECO:0000256" key="3">
    <source>
        <dbReference type="ARBA" id="ARBA00005597"/>
    </source>
</evidence>
<dbReference type="GO" id="GO:0051301">
    <property type="term" value="P:cell division"/>
    <property type="evidence" value="ECO:0007669"/>
    <property type="project" value="UniProtKB-KW"/>
</dbReference>
<proteinExistence type="inferred from homology"/>
<evidence type="ECO:0000259" key="12">
    <source>
        <dbReference type="SMART" id="SM00968"/>
    </source>
</evidence>
<dbReference type="Gene3D" id="3.30.70.1620">
    <property type="match status" value="1"/>
</dbReference>
<keyword evidence="9" id="KW-0131">Cell cycle</keyword>
<evidence type="ECO:0000256" key="2">
    <source>
        <dbReference type="ARBA" id="ARBA00004286"/>
    </source>
</evidence>
<dbReference type="SMART" id="SM00968">
    <property type="entry name" value="SMC_hinge"/>
    <property type="match status" value="1"/>
</dbReference>
<feature type="region of interest" description="Disordered" evidence="11">
    <location>
        <begin position="954"/>
        <end position="978"/>
    </location>
</feature>
<dbReference type="Gene3D" id="1.20.1060.20">
    <property type="match status" value="1"/>
</dbReference>
<feature type="non-terminal residue" evidence="13">
    <location>
        <position position="1235"/>
    </location>
</feature>
<dbReference type="InterPro" id="IPR024704">
    <property type="entry name" value="SMC"/>
</dbReference>
<feature type="coiled-coil region" evidence="10">
    <location>
        <begin position="163"/>
        <end position="285"/>
    </location>
</feature>
<keyword evidence="7 10" id="KW-0175">Coiled coil</keyword>
<keyword evidence="4" id="KW-0158">Chromosome</keyword>
<dbReference type="InterPro" id="IPR003395">
    <property type="entry name" value="RecF/RecN/SMC_N"/>
</dbReference>
<dbReference type="FunFam" id="3.40.50.300:FF:000564">
    <property type="entry name" value="Structural maintenance of chromosomes 1A"/>
    <property type="match status" value="1"/>
</dbReference>
<accession>A0A433SXH2</accession>
<evidence type="ECO:0000313" key="14">
    <source>
        <dbReference type="Proteomes" id="UP000271974"/>
    </source>
</evidence>
<feature type="compositionally biased region" description="Low complexity" evidence="11">
    <location>
        <begin position="361"/>
        <end position="371"/>
    </location>
</feature>
<dbReference type="InterPro" id="IPR027417">
    <property type="entry name" value="P-loop_NTPase"/>
</dbReference>
<dbReference type="GO" id="GO:0008278">
    <property type="term" value="C:cohesin complex"/>
    <property type="evidence" value="ECO:0007669"/>
    <property type="project" value="InterPro"/>
</dbReference>
<keyword evidence="14" id="KW-1185">Reference proteome</keyword>
<feature type="domain" description="SMC hinge" evidence="12">
    <location>
        <begin position="520"/>
        <end position="639"/>
    </location>
</feature>
<dbReference type="Pfam" id="PF06470">
    <property type="entry name" value="SMC_hinge"/>
    <property type="match status" value="1"/>
</dbReference>
<comment type="caution">
    <text evidence="13">The sequence shown here is derived from an EMBL/GenBank/DDBJ whole genome shotgun (WGS) entry which is preliminary data.</text>
</comment>
<evidence type="ECO:0000256" key="7">
    <source>
        <dbReference type="ARBA" id="ARBA00023054"/>
    </source>
</evidence>
<dbReference type="EMBL" id="RQTK01000880">
    <property type="protein sequence ID" value="RUS73968.1"/>
    <property type="molecule type" value="Genomic_DNA"/>
</dbReference>
<evidence type="ECO:0000256" key="4">
    <source>
        <dbReference type="ARBA" id="ARBA00022454"/>
    </source>
</evidence>
<evidence type="ECO:0000256" key="8">
    <source>
        <dbReference type="ARBA" id="ARBA00023242"/>
    </source>
</evidence>
<feature type="compositionally biased region" description="Polar residues" evidence="11">
    <location>
        <begin position="966"/>
        <end position="978"/>
    </location>
</feature>
<dbReference type="GO" id="GO:0007062">
    <property type="term" value="P:sister chromatid cohesion"/>
    <property type="evidence" value="ECO:0007669"/>
    <property type="project" value="InterPro"/>
</dbReference>
<dbReference type="PIRSF" id="PIRSF005719">
    <property type="entry name" value="SMC"/>
    <property type="match status" value="1"/>
</dbReference>
<name>A0A433SXH2_ELYCH</name>
<feature type="coiled-coil region" evidence="10">
    <location>
        <begin position="681"/>
        <end position="721"/>
    </location>
</feature>
<dbReference type="FunFam" id="1.20.1060.20:FF:000001">
    <property type="entry name" value="Structural maintenance of chromosomes 1A"/>
    <property type="match status" value="1"/>
</dbReference>
<dbReference type="GO" id="GO:0016887">
    <property type="term" value="F:ATP hydrolysis activity"/>
    <property type="evidence" value="ECO:0007669"/>
    <property type="project" value="InterPro"/>
</dbReference>
<dbReference type="GO" id="GO:0005524">
    <property type="term" value="F:ATP binding"/>
    <property type="evidence" value="ECO:0007669"/>
    <property type="project" value="InterPro"/>
</dbReference>
<evidence type="ECO:0000313" key="13">
    <source>
        <dbReference type="EMBL" id="RUS73968.1"/>
    </source>
</evidence>
<dbReference type="SUPFAM" id="SSF52540">
    <property type="entry name" value="P-loop containing nucleoside triphosphate hydrolases"/>
    <property type="match status" value="1"/>
</dbReference>
<dbReference type="Proteomes" id="UP000271974">
    <property type="component" value="Unassembled WGS sequence"/>
</dbReference>
<dbReference type="GO" id="GO:0005634">
    <property type="term" value="C:nucleus"/>
    <property type="evidence" value="ECO:0007669"/>
    <property type="project" value="UniProtKB-SubCell"/>
</dbReference>
<evidence type="ECO:0000256" key="11">
    <source>
        <dbReference type="SAM" id="MobiDB-lite"/>
    </source>
</evidence>
<evidence type="ECO:0000256" key="1">
    <source>
        <dbReference type="ARBA" id="ARBA00004123"/>
    </source>
</evidence>
<dbReference type="CDD" id="cd03275">
    <property type="entry name" value="ABC_SMC1_euk"/>
    <property type="match status" value="2"/>
</dbReference>
<evidence type="ECO:0000256" key="10">
    <source>
        <dbReference type="SAM" id="Coils"/>
    </source>
</evidence>
<feature type="coiled-coil region" evidence="10">
    <location>
        <begin position="753"/>
        <end position="780"/>
    </location>
</feature>
<dbReference type="PANTHER" id="PTHR18937">
    <property type="entry name" value="STRUCTURAL MAINTENANCE OF CHROMOSOMES SMC FAMILY MEMBER"/>
    <property type="match status" value="1"/>
</dbReference>
<keyword evidence="5" id="KW-0132">Cell division</keyword>
<dbReference type="Pfam" id="PF02463">
    <property type="entry name" value="SMC_N"/>
    <property type="match status" value="1"/>
</dbReference>
<evidence type="ECO:0000256" key="5">
    <source>
        <dbReference type="ARBA" id="ARBA00022618"/>
    </source>
</evidence>
<evidence type="ECO:0000256" key="9">
    <source>
        <dbReference type="ARBA" id="ARBA00023306"/>
    </source>
</evidence>
<comment type="subcellular location">
    <subcellularLocation>
        <location evidence="2">Chromosome</location>
    </subcellularLocation>
    <subcellularLocation>
        <location evidence="1">Nucleus</location>
    </subcellularLocation>
</comment>
<dbReference type="InterPro" id="IPR010935">
    <property type="entry name" value="SMC_hinge"/>
</dbReference>
<comment type="similarity">
    <text evidence="3">Belongs to the SMC family. SMC1 subfamily.</text>
</comment>
<dbReference type="STRING" id="188477.A0A433SXH2"/>
<dbReference type="FunFam" id="3.40.50.300:FF:000562">
    <property type="entry name" value="Structural maintenance of chromosomes protein"/>
    <property type="match status" value="1"/>
</dbReference>